<protein>
    <submittedName>
        <fullName evidence="1">Uncharacterized protein</fullName>
    </submittedName>
</protein>
<dbReference type="Gene3D" id="3.90.1150.10">
    <property type="entry name" value="Aspartate Aminotransferase, domain 1"/>
    <property type="match status" value="1"/>
</dbReference>
<gene>
    <name evidence="1" type="ORF">FcAc13_07230</name>
</gene>
<organism evidence="1 2">
    <name type="scientific">Frischella japonica</name>
    <dbReference type="NCBI Taxonomy" id="2741544"/>
    <lineage>
        <taxon>Bacteria</taxon>
        <taxon>Pseudomonadati</taxon>
        <taxon>Pseudomonadota</taxon>
        <taxon>Gammaproteobacteria</taxon>
        <taxon>Orbales</taxon>
        <taxon>Orbaceae</taxon>
        <taxon>Frischella</taxon>
    </lineage>
</organism>
<keyword evidence="2" id="KW-1185">Reference proteome</keyword>
<evidence type="ECO:0000313" key="1">
    <source>
        <dbReference type="EMBL" id="MBC9131100.1"/>
    </source>
</evidence>
<proteinExistence type="predicted"/>
<evidence type="ECO:0000313" key="2">
    <source>
        <dbReference type="Proteomes" id="UP000651208"/>
    </source>
</evidence>
<reference evidence="1 2" key="1">
    <citation type="submission" date="2020-06" db="EMBL/GenBank/DDBJ databases">
        <title>Frischella cerana isolated from Apis cerana gut homogenate.</title>
        <authorList>
            <person name="Wolter L.A."/>
            <person name="Suenami S."/>
            <person name="Miyazaki R."/>
        </authorList>
    </citation>
    <scope>NUCLEOTIDE SEQUENCE [LARGE SCALE GENOMIC DNA]</scope>
    <source>
        <strain evidence="1 2">Ac13</strain>
    </source>
</reference>
<comment type="caution">
    <text evidence="1">The sequence shown here is derived from an EMBL/GenBank/DDBJ whole genome shotgun (WGS) entry which is preliminary data.</text>
</comment>
<dbReference type="EMBL" id="JABURY010000016">
    <property type="protein sequence ID" value="MBC9131100.1"/>
    <property type="molecule type" value="Genomic_DNA"/>
</dbReference>
<sequence>MRDTDQSYKAALKSLIRRRAASLYQHLGLEHNTDENSVDYYTLIDLEHICRELYDDKFAKWILKNKNPSEMLFRIADEAGVVLLPGKGFAVQHPSARASLANLNEYQYAAIGLSMRKLAQEYYAEYQGKANKK</sequence>
<name>A0ABR7QYD0_9GAMM</name>
<dbReference type="InterPro" id="IPR015422">
    <property type="entry name" value="PyrdxlP-dep_Trfase_small"/>
</dbReference>
<accession>A0ABR7QYD0</accession>
<dbReference type="Proteomes" id="UP000651208">
    <property type="component" value="Unassembled WGS sequence"/>
</dbReference>